<sequence>MKDRSLLPANRTPQERALERASNAPIVALDSEMVCKVKDPRRCPQPLLPWLAWEYAVDYWDEAWSAEQKIQTIENAAYIHRHRGTAGAVRRSLAAVGYPTRVVEWWQDKPLRQPYTFRVEVYTTGVINKQLFERIRAQTERSKNLRSYLTSIDVIAEVGDTGVHFISGAVTSHIDLTIQAG</sequence>
<protein>
    <submittedName>
        <fullName evidence="1">Phage tail protein I</fullName>
    </submittedName>
</protein>
<organism evidence="1 2">
    <name type="scientific">Izhakiella australiensis</name>
    <dbReference type="NCBI Taxonomy" id="1926881"/>
    <lineage>
        <taxon>Bacteria</taxon>
        <taxon>Pseudomonadati</taxon>
        <taxon>Pseudomonadota</taxon>
        <taxon>Gammaproteobacteria</taxon>
        <taxon>Enterobacterales</taxon>
        <taxon>Erwiniaceae</taxon>
        <taxon>Izhakiella</taxon>
    </lineage>
</organism>
<dbReference type="InterPro" id="IPR006521">
    <property type="entry name" value="Tail_protein_I"/>
</dbReference>
<proteinExistence type="predicted"/>
<gene>
    <name evidence="1" type="ORF">BTJ39_12150</name>
</gene>
<dbReference type="Proteomes" id="UP000190667">
    <property type="component" value="Unassembled WGS sequence"/>
</dbReference>
<dbReference type="AlphaFoldDB" id="A0A1S8YL61"/>
<dbReference type="RefSeq" id="WP_078002967.1">
    <property type="nucleotide sequence ID" value="NZ_MRUL01000007.1"/>
</dbReference>
<accession>A0A1S8YL61</accession>
<reference evidence="1 2" key="1">
    <citation type="submission" date="2016-12" db="EMBL/GenBank/DDBJ databases">
        <title>Izhakiella australiana sp. nov. of genus Izhakiella isolated from Australian desert.</title>
        <authorList>
            <person name="Ji M."/>
        </authorList>
    </citation>
    <scope>NUCLEOTIDE SEQUENCE [LARGE SCALE GENOMIC DNA]</scope>
    <source>
        <strain evidence="1 2">D4N98</strain>
    </source>
</reference>
<dbReference type="EMBL" id="MRUL01000007">
    <property type="protein sequence ID" value="OON39780.1"/>
    <property type="molecule type" value="Genomic_DNA"/>
</dbReference>
<evidence type="ECO:0000313" key="1">
    <source>
        <dbReference type="EMBL" id="OON39780.1"/>
    </source>
</evidence>
<dbReference type="NCBIfam" id="TIGR01634">
    <property type="entry name" value="tail_P2_I"/>
    <property type="match status" value="1"/>
</dbReference>
<dbReference type="STRING" id="1926881.BTJ39_12150"/>
<comment type="caution">
    <text evidence="1">The sequence shown here is derived from an EMBL/GenBank/DDBJ whole genome shotgun (WGS) entry which is preliminary data.</text>
</comment>
<keyword evidence="2" id="KW-1185">Reference proteome</keyword>
<name>A0A1S8YL61_9GAMM</name>
<dbReference type="Pfam" id="PF09684">
    <property type="entry name" value="Tail_P2_I"/>
    <property type="match status" value="1"/>
</dbReference>
<evidence type="ECO:0000313" key="2">
    <source>
        <dbReference type="Proteomes" id="UP000190667"/>
    </source>
</evidence>